<organism evidence="2 3">
    <name type="scientific">Brassica cretica</name>
    <name type="common">Mustard</name>
    <dbReference type="NCBI Taxonomy" id="69181"/>
    <lineage>
        <taxon>Eukaryota</taxon>
        <taxon>Viridiplantae</taxon>
        <taxon>Streptophyta</taxon>
        <taxon>Embryophyta</taxon>
        <taxon>Tracheophyta</taxon>
        <taxon>Spermatophyta</taxon>
        <taxon>Magnoliopsida</taxon>
        <taxon>eudicotyledons</taxon>
        <taxon>Gunneridae</taxon>
        <taxon>Pentapetalae</taxon>
        <taxon>rosids</taxon>
        <taxon>malvids</taxon>
        <taxon>Brassicales</taxon>
        <taxon>Brassicaceae</taxon>
        <taxon>Brassiceae</taxon>
        <taxon>Brassica</taxon>
    </lineage>
</organism>
<dbReference type="Proteomes" id="UP000712600">
    <property type="component" value="Unassembled WGS sequence"/>
</dbReference>
<gene>
    <name evidence="2" type="ORF">F2Q69_00061867</name>
</gene>
<feature type="coiled-coil region" evidence="1">
    <location>
        <begin position="2"/>
        <end position="36"/>
    </location>
</feature>
<name>A0A8S9RKG3_BRACR</name>
<evidence type="ECO:0000256" key="1">
    <source>
        <dbReference type="SAM" id="Coils"/>
    </source>
</evidence>
<evidence type="ECO:0000313" key="2">
    <source>
        <dbReference type="EMBL" id="KAF3573191.1"/>
    </source>
</evidence>
<sequence>MEIVKQDNRRQLSAKVEELEQELAEVQRHLSDKQEQEGAMLQVLMRVEQEQKVTEDARRFAEQDAEAQRYAAQVLQLWHTSHYALV</sequence>
<keyword evidence="1" id="KW-0175">Coiled coil</keyword>
<comment type="caution">
    <text evidence="2">The sequence shown here is derived from an EMBL/GenBank/DDBJ whole genome shotgun (WGS) entry which is preliminary data.</text>
</comment>
<proteinExistence type="predicted"/>
<evidence type="ECO:0000313" key="3">
    <source>
        <dbReference type="Proteomes" id="UP000712600"/>
    </source>
</evidence>
<reference evidence="2" key="1">
    <citation type="submission" date="2019-12" db="EMBL/GenBank/DDBJ databases">
        <title>Genome sequencing and annotation of Brassica cretica.</title>
        <authorList>
            <person name="Studholme D.J."/>
            <person name="Sarris P."/>
        </authorList>
    </citation>
    <scope>NUCLEOTIDE SEQUENCE</scope>
    <source>
        <strain evidence="2">PFS-109/04</strain>
        <tissue evidence="2">Leaf</tissue>
    </source>
</reference>
<protein>
    <submittedName>
        <fullName evidence="2">Uncharacterized protein</fullName>
    </submittedName>
</protein>
<dbReference type="AlphaFoldDB" id="A0A8S9RKG3"/>
<dbReference type="EMBL" id="QGKX02000095">
    <property type="protein sequence ID" value="KAF3573191.1"/>
    <property type="molecule type" value="Genomic_DNA"/>
</dbReference>
<accession>A0A8S9RKG3</accession>